<dbReference type="PANTHER" id="PTHR43861">
    <property type="entry name" value="TRANS-ACONITATE 2-METHYLTRANSFERASE-RELATED"/>
    <property type="match status" value="1"/>
</dbReference>
<reference evidence="3 4" key="1">
    <citation type="submission" date="2019-02" db="EMBL/GenBank/DDBJ databases">
        <title>Siculibacillus lacustris gen. nov., sp. nov., a new rosette-forming bacterium isolated from a freshwater crater lake (Lake St. Ana, Romania).</title>
        <authorList>
            <person name="Felfoldi T."/>
            <person name="Marton Z."/>
            <person name="Szabo A."/>
            <person name="Mentes A."/>
            <person name="Boka K."/>
            <person name="Marialigeti K."/>
            <person name="Mathe I."/>
            <person name="Koncz M."/>
            <person name="Schumann P."/>
            <person name="Toth E."/>
        </authorList>
    </citation>
    <scope>NUCLEOTIDE SEQUENCE [LARGE SCALE GENOMIC DNA]</scope>
    <source>
        <strain evidence="3 4">SA-279</strain>
    </source>
</reference>
<dbReference type="Gene3D" id="3.40.50.150">
    <property type="entry name" value="Vaccinia Virus protein VP39"/>
    <property type="match status" value="1"/>
</dbReference>
<organism evidence="3 4">
    <name type="scientific">Siculibacillus lacustris</name>
    <dbReference type="NCBI Taxonomy" id="1549641"/>
    <lineage>
        <taxon>Bacteria</taxon>
        <taxon>Pseudomonadati</taxon>
        <taxon>Pseudomonadota</taxon>
        <taxon>Alphaproteobacteria</taxon>
        <taxon>Hyphomicrobiales</taxon>
        <taxon>Ancalomicrobiaceae</taxon>
        <taxon>Siculibacillus</taxon>
    </lineage>
</organism>
<dbReference type="RefSeq" id="WP_131309791.1">
    <property type="nucleotide sequence ID" value="NZ_SJFN01000016.1"/>
</dbReference>
<dbReference type="InterPro" id="IPR029063">
    <property type="entry name" value="SAM-dependent_MTases_sf"/>
</dbReference>
<dbReference type="InterPro" id="IPR011990">
    <property type="entry name" value="TPR-like_helical_dom_sf"/>
</dbReference>
<proteinExistence type="predicted"/>
<dbReference type="EMBL" id="SJFN01000016">
    <property type="protein sequence ID" value="TBW37156.1"/>
    <property type="molecule type" value="Genomic_DNA"/>
</dbReference>
<dbReference type="OrthoDB" id="465636at2"/>
<dbReference type="SUPFAM" id="SSF53335">
    <property type="entry name" value="S-adenosyl-L-methionine-dependent methyltransferases"/>
    <property type="match status" value="1"/>
</dbReference>
<dbReference type="SUPFAM" id="SSF48452">
    <property type="entry name" value="TPR-like"/>
    <property type="match status" value="1"/>
</dbReference>
<dbReference type="Proteomes" id="UP000292781">
    <property type="component" value="Unassembled WGS sequence"/>
</dbReference>
<protein>
    <submittedName>
        <fullName evidence="3">Methyltransferase domain-containing protein</fullName>
    </submittedName>
</protein>
<comment type="caution">
    <text evidence="3">The sequence shown here is derived from an EMBL/GenBank/DDBJ whole genome shotgun (WGS) entry which is preliminary data.</text>
</comment>
<sequence length="310" mass="32134">MIAASAVSPLASGDPTADRRHGWARDLAETGRPGEAAELMEQALELVPEWAAGWFALATFREAAGDATAVAAYVHALALDPTDRCGAALRLARLGAAGGPVDGSAHVRALFDDYAPRFEAALTGALDYRGPQLLAAAIERVAPGRRFAMGLDLGCGTGLMARAIRDRVDRLAGVDLSPEMVARAHRTGLYDALAVGELVTDLAGRAAGSCDLITAADVFCYLGDLRPAFAAVARIATPGALFAFSVERAEAVGVDDRVMLGDGLRFAHPESHLDAAAAATGFGARTIEIAPLRLDRGAAVIGSIITFTKS</sequence>
<keyword evidence="3" id="KW-0808">Transferase</keyword>
<dbReference type="AlphaFoldDB" id="A0A4Q9VNA6"/>
<feature type="domain" description="Methyltransferase type 11" evidence="2">
    <location>
        <begin position="151"/>
        <end position="244"/>
    </location>
</feature>
<evidence type="ECO:0000313" key="4">
    <source>
        <dbReference type="Proteomes" id="UP000292781"/>
    </source>
</evidence>
<dbReference type="Pfam" id="PF08241">
    <property type="entry name" value="Methyltransf_11"/>
    <property type="match status" value="1"/>
</dbReference>
<evidence type="ECO:0000259" key="2">
    <source>
        <dbReference type="Pfam" id="PF08241"/>
    </source>
</evidence>
<dbReference type="InterPro" id="IPR013216">
    <property type="entry name" value="Methyltransf_11"/>
</dbReference>
<dbReference type="GO" id="GO:0008757">
    <property type="term" value="F:S-adenosylmethionine-dependent methyltransferase activity"/>
    <property type="evidence" value="ECO:0007669"/>
    <property type="project" value="InterPro"/>
</dbReference>
<name>A0A4Q9VNA6_9HYPH</name>
<feature type="region of interest" description="Disordered" evidence="1">
    <location>
        <begin position="1"/>
        <end position="22"/>
    </location>
</feature>
<evidence type="ECO:0000313" key="3">
    <source>
        <dbReference type="EMBL" id="TBW37156.1"/>
    </source>
</evidence>
<accession>A0A4Q9VNA6</accession>
<keyword evidence="4" id="KW-1185">Reference proteome</keyword>
<dbReference type="CDD" id="cd02440">
    <property type="entry name" value="AdoMet_MTases"/>
    <property type="match status" value="1"/>
</dbReference>
<evidence type="ECO:0000256" key="1">
    <source>
        <dbReference type="SAM" id="MobiDB-lite"/>
    </source>
</evidence>
<gene>
    <name evidence="3" type="ORF">EYW49_11840</name>
</gene>
<dbReference type="Gene3D" id="1.25.40.10">
    <property type="entry name" value="Tetratricopeptide repeat domain"/>
    <property type="match status" value="1"/>
</dbReference>
<dbReference type="GO" id="GO:0032259">
    <property type="term" value="P:methylation"/>
    <property type="evidence" value="ECO:0007669"/>
    <property type="project" value="UniProtKB-KW"/>
</dbReference>
<keyword evidence="3" id="KW-0489">Methyltransferase</keyword>